<accession>A0A0A8ZPJ0</accession>
<proteinExistence type="predicted"/>
<name>A0A0A8ZPJ0_ARUDO</name>
<dbReference type="AlphaFoldDB" id="A0A0A8ZPJ0"/>
<sequence length="17" mass="1978">MFSILHLHYAPAISSQY</sequence>
<evidence type="ECO:0000313" key="1">
    <source>
        <dbReference type="EMBL" id="JAD40711.1"/>
    </source>
</evidence>
<organism evidence="1">
    <name type="scientific">Arundo donax</name>
    <name type="common">Giant reed</name>
    <name type="synonym">Donax arundinaceus</name>
    <dbReference type="NCBI Taxonomy" id="35708"/>
    <lineage>
        <taxon>Eukaryota</taxon>
        <taxon>Viridiplantae</taxon>
        <taxon>Streptophyta</taxon>
        <taxon>Embryophyta</taxon>
        <taxon>Tracheophyta</taxon>
        <taxon>Spermatophyta</taxon>
        <taxon>Magnoliopsida</taxon>
        <taxon>Liliopsida</taxon>
        <taxon>Poales</taxon>
        <taxon>Poaceae</taxon>
        <taxon>PACMAD clade</taxon>
        <taxon>Arundinoideae</taxon>
        <taxon>Arundineae</taxon>
        <taxon>Arundo</taxon>
    </lineage>
</organism>
<reference evidence="1" key="1">
    <citation type="submission" date="2014-09" db="EMBL/GenBank/DDBJ databases">
        <authorList>
            <person name="Magalhaes I.L.F."/>
            <person name="Oliveira U."/>
            <person name="Santos F.R."/>
            <person name="Vidigal T.H.D.A."/>
            <person name="Brescovit A.D."/>
            <person name="Santos A.J."/>
        </authorList>
    </citation>
    <scope>NUCLEOTIDE SEQUENCE</scope>
    <source>
        <tissue evidence="1">Shoot tissue taken approximately 20 cm above the soil surface</tissue>
    </source>
</reference>
<protein>
    <submittedName>
        <fullName evidence="1">Uncharacterized protein</fullName>
    </submittedName>
</protein>
<reference evidence="1" key="2">
    <citation type="journal article" date="2015" name="Data Brief">
        <title>Shoot transcriptome of the giant reed, Arundo donax.</title>
        <authorList>
            <person name="Barrero R.A."/>
            <person name="Guerrero F.D."/>
            <person name="Moolhuijzen P."/>
            <person name="Goolsby J.A."/>
            <person name="Tidwell J."/>
            <person name="Bellgard S.E."/>
            <person name="Bellgard M.I."/>
        </authorList>
    </citation>
    <scope>NUCLEOTIDE SEQUENCE</scope>
    <source>
        <tissue evidence="1">Shoot tissue taken approximately 20 cm above the soil surface</tissue>
    </source>
</reference>
<dbReference type="EMBL" id="GBRH01257184">
    <property type="protein sequence ID" value="JAD40711.1"/>
    <property type="molecule type" value="Transcribed_RNA"/>
</dbReference>